<dbReference type="Proteomes" id="UP001138757">
    <property type="component" value="Unassembled WGS sequence"/>
</dbReference>
<protein>
    <submittedName>
        <fullName evidence="2">Uncharacterized protein</fullName>
    </submittedName>
</protein>
<name>A0A9X1DB73_9SPHN</name>
<feature type="region of interest" description="Disordered" evidence="1">
    <location>
        <begin position="59"/>
        <end position="85"/>
    </location>
</feature>
<comment type="caution">
    <text evidence="2">The sequence shown here is derived from an EMBL/GenBank/DDBJ whole genome shotgun (WGS) entry which is preliminary data.</text>
</comment>
<dbReference type="RefSeq" id="WP_214622462.1">
    <property type="nucleotide sequence ID" value="NZ_JAHGAW010000004.1"/>
</dbReference>
<evidence type="ECO:0000313" key="3">
    <source>
        <dbReference type="Proteomes" id="UP001138757"/>
    </source>
</evidence>
<dbReference type="AlphaFoldDB" id="A0A9X1DB73"/>
<proteinExistence type="predicted"/>
<keyword evidence="3" id="KW-1185">Reference proteome</keyword>
<reference evidence="2" key="1">
    <citation type="submission" date="2021-05" db="EMBL/GenBank/DDBJ databases">
        <title>Genome of Sphingobium sp. strain.</title>
        <authorList>
            <person name="Fan R."/>
        </authorList>
    </citation>
    <scope>NUCLEOTIDE SEQUENCE</scope>
    <source>
        <strain evidence="2">H33</strain>
    </source>
</reference>
<evidence type="ECO:0000256" key="1">
    <source>
        <dbReference type="SAM" id="MobiDB-lite"/>
    </source>
</evidence>
<accession>A0A9X1DB73</accession>
<sequence length="85" mass="9204">MAQTAAFCRAQAAIQRERANGATLENVRSIAVSAAVAWSREAGLAEEREAKRHVEVRLPEPVSDCEEQEDRLASENPDRGVASVA</sequence>
<evidence type="ECO:0000313" key="2">
    <source>
        <dbReference type="EMBL" id="MBT2186711.1"/>
    </source>
</evidence>
<gene>
    <name evidence="2" type="ORF">KK488_07085</name>
</gene>
<dbReference type="EMBL" id="JAHGAW010000004">
    <property type="protein sequence ID" value="MBT2186711.1"/>
    <property type="molecule type" value="Genomic_DNA"/>
</dbReference>
<organism evidence="2 3">
    <name type="scientific">Sphingobium nicotianae</name>
    <dbReference type="NCBI Taxonomy" id="2782607"/>
    <lineage>
        <taxon>Bacteria</taxon>
        <taxon>Pseudomonadati</taxon>
        <taxon>Pseudomonadota</taxon>
        <taxon>Alphaproteobacteria</taxon>
        <taxon>Sphingomonadales</taxon>
        <taxon>Sphingomonadaceae</taxon>
        <taxon>Sphingobium</taxon>
    </lineage>
</organism>